<comment type="caution">
    <text evidence="2">The sequence shown here is derived from an EMBL/GenBank/DDBJ whole genome shotgun (WGS) entry which is preliminary data.</text>
</comment>
<keyword evidence="1" id="KW-0812">Transmembrane</keyword>
<evidence type="ECO:0000313" key="2">
    <source>
        <dbReference type="EMBL" id="GAA3164520.1"/>
    </source>
</evidence>
<accession>A0ABP6P2U2</accession>
<dbReference type="EMBL" id="BAAAVV010000003">
    <property type="protein sequence ID" value="GAA3164520.1"/>
    <property type="molecule type" value="Genomic_DNA"/>
</dbReference>
<keyword evidence="3" id="KW-1185">Reference proteome</keyword>
<keyword evidence="1" id="KW-1133">Transmembrane helix</keyword>
<evidence type="ECO:0000313" key="3">
    <source>
        <dbReference type="Proteomes" id="UP001499924"/>
    </source>
</evidence>
<proteinExistence type="predicted"/>
<name>A0ABP6P2U2_9ACTN</name>
<organism evidence="2 3">
    <name type="scientific">Blastococcus jejuensis</name>
    <dbReference type="NCBI Taxonomy" id="351224"/>
    <lineage>
        <taxon>Bacteria</taxon>
        <taxon>Bacillati</taxon>
        <taxon>Actinomycetota</taxon>
        <taxon>Actinomycetes</taxon>
        <taxon>Geodermatophilales</taxon>
        <taxon>Geodermatophilaceae</taxon>
        <taxon>Blastococcus</taxon>
    </lineage>
</organism>
<feature type="transmembrane region" description="Helical" evidence="1">
    <location>
        <begin position="20"/>
        <end position="43"/>
    </location>
</feature>
<reference evidence="3" key="1">
    <citation type="journal article" date="2019" name="Int. J. Syst. Evol. Microbiol.">
        <title>The Global Catalogue of Microorganisms (GCM) 10K type strain sequencing project: providing services to taxonomists for standard genome sequencing and annotation.</title>
        <authorList>
            <consortium name="The Broad Institute Genomics Platform"/>
            <consortium name="The Broad Institute Genome Sequencing Center for Infectious Disease"/>
            <person name="Wu L."/>
            <person name="Ma J."/>
        </authorList>
    </citation>
    <scope>NUCLEOTIDE SEQUENCE [LARGE SCALE GENOMIC DNA]</scope>
    <source>
        <strain evidence="3">JCM 15614</strain>
    </source>
</reference>
<dbReference type="Proteomes" id="UP001499924">
    <property type="component" value="Unassembled WGS sequence"/>
</dbReference>
<sequence>MGGTLMPDGTPGPRHRRLPVRVSIALPFILLALAGFLAAVIVVGPNDERAPATLLTRPTESTFTSVPDGDVSHVHAALHGLGETCAEDAVSRSQDAVDRDVSAVLDFARRHPDGRFQIDDENGSSLSLLLVLQDELSTCAPSLLPRVQELIPPQLRRAPGPAS</sequence>
<gene>
    <name evidence="2" type="ORF">GCM10010531_16000</name>
</gene>
<protein>
    <submittedName>
        <fullName evidence="2">Uncharacterized protein</fullName>
    </submittedName>
</protein>
<evidence type="ECO:0000256" key="1">
    <source>
        <dbReference type="SAM" id="Phobius"/>
    </source>
</evidence>
<keyword evidence="1" id="KW-0472">Membrane</keyword>